<protein>
    <submittedName>
        <fullName evidence="2">cAMP-binding domain of CRP or a regulatory subunit of cAMP-dependent protein kinases</fullName>
    </submittedName>
</protein>
<dbReference type="InterPro" id="IPR014710">
    <property type="entry name" value="RmlC-like_jellyroll"/>
</dbReference>
<sequence length="193" mass="22630">MYEVLLDNINRKVSLSAEEQEVIKTCFVPKKIRKKQYVLQAGEACKYILFVEKGLLRTHYTDDNGGEHTVQFAPENWWISDMYSFLTNERSLYNITALEDTEALMLSNSTFEEMVAKVPKMERYLRILMQNNLVAMQRRITGVLSDSTEEKYIRFTKTYPDIVNRVPQHIIATYIGLTPETLSRIRKQLLHKK</sequence>
<accession>A0A1N6JZZ2</accession>
<dbReference type="SUPFAM" id="SSF51206">
    <property type="entry name" value="cAMP-binding domain-like"/>
    <property type="match status" value="1"/>
</dbReference>
<dbReference type="AlphaFoldDB" id="A0A1N6JZZ2"/>
<dbReference type="Pfam" id="PF00027">
    <property type="entry name" value="cNMP_binding"/>
    <property type="match status" value="1"/>
</dbReference>
<evidence type="ECO:0000259" key="1">
    <source>
        <dbReference type="PROSITE" id="PS50042"/>
    </source>
</evidence>
<keyword evidence="3" id="KW-1185">Reference proteome</keyword>
<dbReference type="Gene3D" id="2.60.120.10">
    <property type="entry name" value="Jelly Rolls"/>
    <property type="match status" value="1"/>
</dbReference>
<dbReference type="RefSeq" id="WP_074242077.1">
    <property type="nucleotide sequence ID" value="NZ_FSRA01000002.1"/>
</dbReference>
<keyword evidence="2" id="KW-0808">Transferase</keyword>
<keyword evidence="2" id="KW-0418">Kinase</keyword>
<proteinExistence type="predicted"/>
<dbReference type="EMBL" id="FSRA01000002">
    <property type="protein sequence ID" value="SIO49793.1"/>
    <property type="molecule type" value="Genomic_DNA"/>
</dbReference>
<dbReference type="GO" id="GO:0016301">
    <property type="term" value="F:kinase activity"/>
    <property type="evidence" value="ECO:0007669"/>
    <property type="project" value="UniProtKB-KW"/>
</dbReference>
<organism evidence="2 3">
    <name type="scientific">Chitinophaga niabensis</name>
    <dbReference type="NCBI Taxonomy" id="536979"/>
    <lineage>
        <taxon>Bacteria</taxon>
        <taxon>Pseudomonadati</taxon>
        <taxon>Bacteroidota</taxon>
        <taxon>Chitinophagia</taxon>
        <taxon>Chitinophagales</taxon>
        <taxon>Chitinophagaceae</taxon>
        <taxon>Chitinophaga</taxon>
    </lineage>
</organism>
<dbReference type="InterPro" id="IPR018490">
    <property type="entry name" value="cNMP-bd_dom_sf"/>
</dbReference>
<dbReference type="CDD" id="cd00038">
    <property type="entry name" value="CAP_ED"/>
    <property type="match status" value="1"/>
</dbReference>
<dbReference type="STRING" id="536979.SAMN04488055_4781"/>
<reference evidence="2 3" key="1">
    <citation type="submission" date="2016-11" db="EMBL/GenBank/DDBJ databases">
        <authorList>
            <person name="Jaros S."/>
            <person name="Januszkiewicz K."/>
            <person name="Wedrychowicz H."/>
        </authorList>
    </citation>
    <scope>NUCLEOTIDE SEQUENCE [LARGE SCALE GENOMIC DNA]</scope>
    <source>
        <strain evidence="2 3">DSM 24787</strain>
    </source>
</reference>
<name>A0A1N6JZZ2_9BACT</name>
<dbReference type="InterPro" id="IPR000595">
    <property type="entry name" value="cNMP-bd_dom"/>
</dbReference>
<feature type="domain" description="Cyclic nucleotide-binding" evidence="1">
    <location>
        <begin position="14"/>
        <end position="123"/>
    </location>
</feature>
<evidence type="ECO:0000313" key="3">
    <source>
        <dbReference type="Proteomes" id="UP000185003"/>
    </source>
</evidence>
<dbReference type="PROSITE" id="PS50042">
    <property type="entry name" value="CNMP_BINDING_3"/>
    <property type="match status" value="1"/>
</dbReference>
<dbReference type="Proteomes" id="UP000185003">
    <property type="component" value="Unassembled WGS sequence"/>
</dbReference>
<dbReference type="OrthoDB" id="9152304at2"/>
<evidence type="ECO:0000313" key="2">
    <source>
        <dbReference type="EMBL" id="SIO49793.1"/>
    </source>
</evidence>
<gene>
    <name evidence="2" type="ORF">SAMN04488055_4781</name>
</gene>